<organism evidence="8 9">
    <name type="scientific">Colocasia esculenta</name>
    <name type="common">Wild taro</name>
    <name type="synonym">Arum esculentum</name>
    <dbReference type="NCBI Taxonomy" id="4460"/>
    <lineage>
        <taxon>Eukaryota</taxon>
        <taxon>Viridiplantae</taxon>
        <taxon>Streptophyta</taxon>
        <taxon>Embryophyta</taxon>
        <taxon>Tracheophyta</taxon>
        <taxon>Spermatophyta</taxon>
        <taxon>Magnoliopsida</taxon>
        <taxon>Liliopsida</taxon>
        <taxon>Araceae</taxon>
        <taxon>Aroideae</taxon>
        <taxon>Colocasieae</taxon>
        <taxon>Colocasia</taxon>
    </lineage>
</organism>
<dbReference type="PROSITE" id="PS50089">
    <property type="entry name" value="ZF_RING_2"/>
    <property type="match status" value="1"/>
</dbReference>
<dbReference type="SMART" id="SM00184">
    <property type="entry name" value="RING"/>
    <property type="match status" value="1"/>
</dbReference>
<name>A0A843WIT4_COLES</name>
<dbReference type="InterPro" id="IPR001357">
    <property type="entry name" value="BRCT_dom"/>
</dbReference>
<keyword evidence="3" id="KW-0862">Zinc</keyword>
<evidence type="ECO:0000259" key="7">
    <source>
        <dbReference type="PROSITE" id="PS50172"/>
    </source>
</evidence>
<dbReference type="SUPFAM" id="SSF57850">
    <property type="entry name" value="RING/U-box"/>
    <property type="match status" value="1"/>
</dbReference>
<dbReference type="Gene3D" id="3.40.50.10190">
    <property type="entry name" value="BRCT domain"/>
    <property type="match status" value="1"/>
</dbReference>
<keyword evidence="1" id="KW-0479">Metal-binding</keyword>
<dbReference type="AlphaFoldDB" id="A0A843WIT4"/>
<protein>
    <recommendedName>
        <fullName evidence="10">RING-type E3 ubiquitin transferase BRCA1</fullName>
    </recommendedName>
</protein>
<feature type="non-terminal residue" evidence="8">
    <location>
        <position position="477"/>
    </location>
</feature>
<dbReference type="Pfam" id="PF13639">
    <property type="entry name" value="zf-RING_2"/>
    <property type="match status" value="1"/>
</dbReference>
<reference evidence="8" key="1">
    <citation type="submission" date="2017-07" db="EMBL/GenBank/DDBJ databases">
        <title>Taro Niue Genome Assembly and Annotation.</title>
        <authorList>
            <person name="Atibalentja N."/>
            <person name="Keating K."/>
            <person name="Fields C.J."/>
        </authorList>
    </citation>
    <scope>NUCLEOTIDE SEQUENCE</scope>
    <source>
        <strain evidence="8">Niue_2</strain>
        <tissue evidence="8">Leaf</tissue>
    </source>
</reference>
<keyword evidence="2 4" id="KW-0863">Zinc-finger</keyword>
<feature type="region of interest" description="Disordered" evidence="5">
    <location>
        <begin position="252"/>
        <end position="296"/>
    </location>
</feature>
<gene>
    <name evidence="8" type="ORF">Taro_044310</name>
</gene>
<evidence type="ECO:0008006" key="10">
    <source>
        <dbReference type="Google" id="ProtNLM"/>
    </source>
</evidence>
<evidence type="ECO:0000313" key="8">
    <source>
        <dbReference type="EMBL" id="MQM11403.1"/>
    </source>
</evidence>
<dbReference type="PANTHER" id="PTHR47776:SF2">
    <property type="entry name" value="RING-TYPE E3 UBIQUITIN TRANSFERASE BRCA1"/>
    <property type="match status" value="1"/>
</dbReference>
<accession>A0A843WIT4</accession>
<dbReference type="SUPFAM" id="SSF52113">
    <property type="entry name" value="BRCT domain"/>
    <property type="match status" value="1"/>
</dbReference>
<keyword evidence="9" id="KW-1185">Reference proteome</keyword>
<proteinExistence type="predicted"/>
<dbReference type="Proteomes" id="UP000652761">
    <property type="component" value="Unassembled WGS sequence"/>
</dbReference>
<dbReference type="InterPro" id="IPR013083">
    <property type="entry name" value="Znf_RING/FYVE/PHD"/>
</dbReference>
<dbReference type="Gene3D" id="3.30.40.10">
    <property type="entry name" value="Zinc/RING finger domain, C3HC4 (zinc finger)"/>
    <property type="match status" value="1"/>
</dbReference>
<dbReference type="GO" id="GO:0008270">
    <property type="term" value="F:zinc ion binding"/>
    <property type="evidence" value="ECO:0007669"/>
    <property type="project" value="UniProtKB-KW"/>
</dbReference>
<dbReference type="PROSITE" id="PS50172">
    <property type="entry name" value="BRCT"/>
    <property type="match status" value="1"/>
</dbReference>
<dbReference type="InterPro" id="IPR017907">
    <property type="entry name" value="Znf_RING_CS"/>
</dbReference>
<comment type="caution">
    <text evidence="8">The sequence shown here is derived from an EMBL/GenBank/DDBJ whole genome shotgun (WGS) entry which is preliminary data.</text>
</comment>
<evidence type="ECO:0000313" key="9">
    <source>
        <dbReference type="Proteomes" id="UP000652761"/>
    </source>
</evidence>
<feature type="compositionally biased region" description="Basic and acidic residues" evidence="5">
    <location>
        <begin position="223"/>
        <end position="238"/>
    </location>
</feature>
<evidence type="ECO:0000259" key="6">
    <source>
        <dbReference type="PROSITE" id="PS50089"/>
    </source>
</evidence>
<feature type="compositionally biased region" description="Polar residues" evidence="5">
    <location>
        <begin position="253"/>
        <end position="284"/>
    </location>
</feature>
<evidence type="ECO:0000256" key="3">
    <source>
        <dbReference type="ARBA" id="ARBA00022833"/>
    </source>
</evidence>
<feature type="region of interest" description="Disordered" evidence="5">
    <location>
        <begin position="215"/>
        <end position="239"/>
    </location>
</feature>
<evidence type="ECO:0000256" key="4">
    <source>
        <dbReference type="PROSITE-ProRule" id="PRU00175"/>
    </source>
</evidence>
<sequence length="477" mass="53018">GGGDGREVVTTTPPPSNLKFALSSRPAEGRCSVEGMESVIATVSGYHGRERFNLIKLITQTGAHYVGAMGRSTTHLVCWELKGNKYSLAKSFGMKIVSHRWFEDCLKQGRRIPEGPYIMQSGKQVGALSWEVPDEDDCSKRKWEMPVEHNHGKRKWQSSREKRDVLADRSNIVDDARGPALGEVGNLYASSLVIHCISYVRSIFVEQPGCTSISLPASGRKRNLSDTYERSRTTEHRDRRLRKKGSIFEYLTNDVSDSSQGNQPTEVLGQQENSDSAYSNNLSNPERLDYSSVDNADSRSRRVEEFEDIVELSSYALSNGRASQMAFSSEGRKEMDAMPLIEDSLTSPELSCVICWTEFSSTRGILACGHRFCFTCIQEWAKCTASKGKVSTCPLCKNSFTSVTKVEGAASSDQKIYSQTVPPSVSVVDVCGLPIDQDHRLGPQPLESVCRQCHNSEPEDLLLCCHLCRSQWNLTPD</sequence>
<dbReference type="PANTHER" id="PTHR47776">
    <property type="entry name" value="F5A8.9 PROTEIN"/>
    <property type="match status" value="1"/>
</dbReference>
<dbReference type="PROSITE" id="PS00518">
    <property type="entry name" value="ZF_RING_1"/>
    <property type="match status" value="1"/>
</dbReference>
<dbReference type="InterPro" id="IPR036420">
    <property type="entry name" value="BRCT_dom_sf"/>
</dbReference>
<evidence type="ECO:0000256" key="2">
    <source>
        <dbReference type="ARBA" id="ARBA00022771"/>
    </source>
</evidence>
<feature type="non-terminal residue" evidence="8">
    <location>
        <position position="1"/>
    </location>
</feature>
<dbReference type="SMART" id="SM00292">
    <property type="entry name" value="BRCT"/>
    <property type="match status" value="1"/>
</dbReference>
<feature type="domain" description="BRCT" evidence="7">
    <location>
        <begin position="33"/>
        <end position="119"/>
    </location>
</feature>
<evidence type="ECO:0000256" key="1">
    <source>
        <dbReference type="ARBA" id="ARBA00022723"/>
    </source>
</evidence>
<dbReference type="OrthoDB" id="251770at2759"/>
<feature type="domain" description="RING-type" evidence="6">
    <location>
        <begin position="352"/>
        <end position="397"/>
    </location>
</feature>
<dbReference type="InterPro" id="IPR001841">
    <property type="entry name" value="Znf_RING"/>
</dbReference>
<evidence type="ECO:0000256" key="5">
    <source>
        <dbReference type="SAM" id="MobiDB-lite"/>
    </source>
</evidence>
<dbReference type="Pfam" id="PF12738">
    <property type="entry name" value="PTCB-BRCT"/>
    <property type="match status" value="1"/>
</dbReference>
<dbReference type="EMBL" id="NMUH01004968">
    <property type="protein sequence ID" value="MQM11403.1"/>
    <property type="molecule type" value="Genomic_DNA"/>
</dbReference>